<accession>A0A1I7SEE8</accession>
<sequence>MQKMNEWEFAGPDGFLKVSLAQRLFDMYRLGCPRSQRLLVTFRVVPSTAAYSTQQRQHPNMTVYVEKRDDKRQNTLFAPLKDFPFNGNVAAADVYLGKLKKEEPKKEVKTTNPSTSGDMKRTTIVDLVKKFTAPTERSPGYSPAESVKDFTFCFDDEVLTIESVECPRLLKDELRKVFEPRSPHLFSHPITVINIFQQEAQTFEEVTSEEKLDAKLVYFVETADSICDSLNRMGYWADYLDPHSGQARRDPAGAAERMLKPNPEHQKVGFNLEDLKKCIRISNVSFDSQHYIGSIFTNAKVDEANMADFFDVLNGDEDDFRQK</sequence>
<dbReference type="Proteomes" id="UP000095284">
    <property type="component" value="Unplaced"/>
</dbReference>
<dbReference type="PANTHER" id="PTHR13192">
    <property type="entry name" value="MY011 PROTEIN"/>
    <property type="match status" value="1"/>
</dbReference>
<reference evidence="2" key="1">
    <citation type="submission" date="2016-11" db="UniProtKB">
        <authorList>
            <consortium name="WormBaseParasite"/>
        </authorList>
    </citation>
    <scope>IDENTIFICATION</scope>
</reference>
<dbReference type="GO" id="GO:0005739">
    <property type="term" value="C:mitochondrion"/>
    <property type="evidence" value="ECO:0007669"/>
    <property type="project" value="TreeGrafter"/>
</dbReference>
<name>A0A1I7SEE8_BURXY</name>
<dbReference type="Pfam" id="PF10229">
    <property type="entry name" value="MMADHC"/>
    <property type="match status" value="1"/>
</dbReference>
<evidence type="ECO:0000313" key="1">
    <source>
        <dbReference type="Proteomes" id="UP000095284"/>
    </source>
</evidence>
<organism evidence="1 2">
    <name type="scientific">Bursaphelenchus xylophilus</name>
    <name type="common">Pinewood nematode worm</name>
    <name type="synonym">Aphelenchoides xylophilus</name>
    <dbReference type="NCBI Taxonomy" id="6326"/>
    <lineage>
        <taxon>Eukaryota</taxon>
        <taxon>Metazoa</taxon>
        <taxon>Ecdysozoa</taxon>
        <taxon>Nematoda</taxon>
        <taxon>Chromadorea</taxon>
        <taxon>Rhabditida</taxon>
        <taxon>Tylenchina</taxon>
        <taxon>Tylenchomorpha</taxon>
        <taxon>Aphelenchoidea</taxon>
        <taxon>Aphelenchoididae</taxon>
        <taxon>Bursaphelenchus</taxon>
    </lineage>
</organism>
<proteinExistence type="predicted"/>
<dbReference type="GO" id="GO:0009235">
    <property type="term" value="P:cobalamin metabolic process"/>
    <property type="evidence" value="ECO:0007669"/>
    <property type="project" value="InterPro"/>
</dbReference>
<dbReference type="AlphaFoldDB" id="A0A1I7SEE8"/>
<dbReference type="WBParaSite" id="BXY_1140700.1">
    <property type="protein sequence ID" value="BXY_1140700.1"/>
    <property type="gene ID" value="BXY_1140700"/>
</dbReference>
<dbReference type="PANTHER" id="PTHR13192:SF3">
    <property type="entry name" value="COBALAMIN TRAFFICKING PROTEIN CBLD"/>
    <property type="match status" value="1"/>
</dbReference>
<protein>
    <submittedName>
        <fullName evidence="2">Methylmalonic aciduria and homocystinuria type D-like protein, mitochondrial</fullName>
    </submittedName>
</protein>
<dbReference type="InterPro" id="IPR019362">
    <property type="entry name" value="MMADHC"/>
</dbReference>
<dbReference type="eggNOG" id="KOG3994">
    <property type="taxonomic scope" value="Eukaryota"/>
</dbReference>
<evidence type="ECO:0000313" key="2">
    <source>
        <dbReference type="WBParaSite" id="BXY_1140700.1"/>
    </source>
</evidence>